<evidence type="ECO:0000256" key="2">
    <source>
        <dbReference type="ARBA" id="ARBA00004367"/>
    </source>
</evidence>
<evidence type="ECO:0000256" key="1">
    <source>
        <dbReference type="ARBA" id="ARBA00001974"/>
    </source>
</evidence>
<dbReference type="GO" id="GO:0034975">
    <property type="term" value="P:protein folding in endoplasmic reticulum"/>
    <property type="evidence" value="ECO:0007669"/>
    <property type="project" value="InterPro"/>
</dbReference>
<evidence type="ECO:0000256" key="17">
    <source>
        <dbReference type="PIRSR" id="PIRSR017205-2"/>
    </source>
</evidence>
<evidence type="ECO:0000256" key="14">
    <source>
        <dbReference type="ARBA" id="ARBA00023180"/>
    </source>
</evidence>
<dbReference type="GO" id="GO:0016972">
    <property type="term" value="F:thiol oxidase activity"/>
    <property type="evidence" value="ECO:0007669"/>
    <property type="project" value="InterPro"/>
</dbReference>
<feature type="binding site" evidence="17">
    <location>
        <position position="273"/>
    </location>
    <ligand>
        <name>FAD</name>
        <dbReference type="ChEBI" id="CHEBI:57692"/>
    </ligand>
</feature>
<dbReference type="PANTHER" id="PTHR12613:SF0">
    <property type="entry name" value="ERO1-LIKE PROTEIN"/>
    <property type="match status" value="1"/>
</dbReference>
<keyword evidence="8" id="KW-0256">Endoplasmic reticulum</keyword>
<keyword evidence="7" id="KW-0732">Signal</keyword>
<dbReference type="Pfam" id="PF04137">
    <property type="entry name" value="ERO1"/>
    <property type="match status" value="1"/>
</dbReference>
<protein>
    <submittedName>
        <fullName evidence="19">Endoplasmic oxidoreductin</fullName>
    </submittedName>
</protein>
<evidence type="ECO:0000256" key="7">
    <source>
        <dbReference type="ARBA" id="ARBA00022729"/>
    </source>
</evidence>
<dbReference type="OrthoDB" id="269384at2759"/>
<dbReference type="SUPFAM" id="SSF110019">
    <property type="entry name" value="ERO1-like"/>
    <property type="match status" value="1"/>
</dbReference>
<feature type="binding site" evidence="17">
    <location>
        <position position="305"/>
    </location>
    <ligand>
        <name>FAD</name>
        <dbReference type="ChEBI" id="CHEBI:57692"/>
    </ligand>
</feature>
<feature type="active site" description="Nucleophile" evidence="16">
    <location>
        <position position="402"/>
    </location>
</feature>
<evidence type="ECO:0000256" key="10">
    <source>
        <dbReference type="ARBA" id="ARBA00022982"/>
    </source>
</evidence>
<keyword evidence="14" id="KW-0325">Glycoprotein</keyword>
<reference evidence="19 20" key="1">
    <citation type="submission" date="2020-01" db="EMBL/GenBank/DDBJ databases">
        <title>Aspergillus terreus IFO 6365 whole genome shotgun sequence.</title>
        <authorList>
            <person name="Kanamasa S."/>
            <person name="Takahashi H."/>
        </authorList>
    </citation>
    <scope>NUCLEOTIDE SEQUENCE [LARGE SCALE GENOMIC DNA]</scope>
    <source>
        <strain evidence="19 20">IFO 6365</strain>
    </source>
</reference>
<dbReference type="VEuPathDB" id="FungiDB:ATEG_00148"/>
<evidence type="ECO:0000256" key="3">
    <source>
        <dbReference type="ARBA" id="ARBA00008277"/>
    </source>
</evidence>
<comment type="caution">
    <text evidence="19">The sequence shown here is derived from an EMBL/GenBank/DDBJ whole genome shotgun (WGS) entry which is preliminary data.</text>
</comment>
<keyword evidence="6" id="KW-0285">Flavoprotein</keyword>
<evidence type="ECO:0000313" key="19">
    <source>
        <dbReference type="EMBL" id="GFF14100.1"/>
    </source>
</evidence>
<sequence>MRSAAKLFYLAVFALGLTNADSQDDHPIWRHTHDTCAINPNAMVSDTCLSYATVDQLNDQAYSLLQSITQDTDFFSYYRLNLFNKECPFWSDSNSMCGNIACSVNTIDSEEDIPLTWRAEELSKLEGPKAGHPGRSVQKERPVNRPLQGMLGENVGESCVFEYDDECDQRDYCVPEDEGASGKGDYVSLVDNPERFTGYAGAGAHQVWDAIYRENCFLKPVPQQLELSPIPQAGGLQAVNDFRSVLQKESKRTEGLPFDNECLEKRVFHRVISGMHASITTHLCWDYLNQTTGEWHPNLQCFKERLHDHPERISNLYFNYALVSRAVAKLRKHLQNYTYCTSDPVQDSLTKEKVSRLTATLAERPQIFDENLMFQDPSAIGLKEDFRNRFRNVSRLMDCVGCDKCRLWGKLQVNGYGTALKVLFEYDETKNGENPPLRRTELVALINTLGRISHSLAAVRSFHRAMEVGDGETFAIAAGAPSGHGRSGAKTRRLLKDGGSTFYYEDDADDFEYLTEKMPWERRERRETDTVMDDIKAEFAVVWDTYVYVLKSWLAIPRTLWELGVLEANRLWSYWLGLPVPPRSWKIRRPGQHVELHQEL</sequence>
<keyword evidence="10" id="KW-0249">Electron transport</keyword>
<dbReference type="InterPro" id="IPR007266">
    <property type="entry name" value="Ero1"/>
</dbReference>
<feature type="binding site" evidence="17">
    <location>
        <position position="197"/>
    </location>
    <ligand>
        <name>FAD</name>
        <dbReference type="ChEBI" id="CHEBI:57692"/>
    </ligand>
</feature>
<evidence type="ECO:0000256" key="15">
    <source>
        <dbReference type="ARBA" id="ARBA00023284"/>
    </source>
</evidence>
<evidence type="ECO:0000256" key="9">
    <source>
        <dbReference type="ARBA" id="ARBA00022827"/>
    </source>
</evidence>
<feature type="active site" evidence="16">
    <location>
        <position position="405"/>
    </location>
</feature>
<evidence type="ECO:0000256" key="11">
    <source>
        <dbReference type="ARBA" id="ARBA00023002"/>
    </source>
</evidence>
<feature type="binding site" evidence="17">
    <location>
        <position position="276"/>
    </location>
    <ligand>
        <name>FAD</name>
        <dbReference type="ChEBI" id="CHEBI:57692"/>
    </ligand>
</feature>
<evidence type="ECO:0000256" key="4">
    <source>
        <dbReference type="ARBA" id="ARBA00011802"/>
    </source>
</evidence>
<keyword evidence="9 17" id="KW-0274">FAD</keyword>
<keyword evidence="20" id="KW-1185">Reference proteome</keyword>
<comment type="subunit">
    <text evidence="4">May function both as a monomer and a homodimer.</text>
</comment>
<proteinExistence type="inferred from homology"/>
<dbReference type="GO" id="GO:0015035">
    <property type="term" value="F:protein-disulfide reductase activity"/>
    <property type="evidence" value="ECO:0007669"/>
    <property type="project" value="InterPro"/>
</dbReference>
<comment type="similarity">
    <text evidence="3">Belongs to the EROs family.</text>
</comment>
<gene>
    <name evidence="19" type="ORF">ATEIFO6365_0003015300</name>
</gene>
<evidence type="ECO:0000256" key="5">
    <source>
        <dbReference type="ARBA" id="ARBA00022448"/>
    </source>
</evidence>
<keyword evidence="13 18" id="KW-1015">Disulfide bond</keyword>
<keyword evidence="5" id="KW-0813">Transport</keyword>
<keyword evidence="11" id="KW-0560">Oxidoreductase</keyword>
<evidence type="ECO:0000256" key="8">
    <source>
        <dbReference type="ARBA" id="ARBA00022824"/>
    </source>
</evidence>
<feature type="binding site" evidence="17">
    <location>
        <position position="195"/>
    </location>
    <ligand>
        <name>FAD</name>
        <dbReference type="ChEBI" id="CHEBI:57692"/>
    </ligand>
</feature>
<dbReference type="Proteomes" id="UP000452235">
    <property type="component" value="Unassembled WGS sequence"/>
</dbReference>
<name>A0A5M3YQT7_ASPTE</name>
<feature type="disulfide bond" description="Redox-active" evidence="18">
    <location>
        <begin position="97"/>
        <end position="102"/>
    </location>
</feature>
<accession>A0A5M3YQT7</accession>
<evidence type="ECO:0000256" key="6">
    <source>
        <dbReference type="ARBA" id="ARBA00022630"/>
    </source>
</evidence>
<evidence type="ECO:0000313" key="20">
    <source>
        <dbReference type="Proteomes" id="UP000452235"/>
    </source>
</evidence>
<feature type="binding site" evidence="17">
    <location>
        <position position="208"/>
    </location>
    <ligand>
        <name>FAD</name>
        <dbReference type="ChEBI" id="CHEBI:57692"/>
    </ligand>
</feature>
<evidence type="ECO:0000256" key="18">
    <source>
        <dbReference type="PIRSR" id="PIRSR017205-3"/>
    </source>
</evidence>
<dbReference type="EMBL" id="BLJY01000003">
    <property type="protein sequence ID" value="GFF14100.1"/>
    <property type="molecule type" value="Genomic_DNA"/>
</dbReference>
<evidence type="ECO:0000256" key="12">
    <source>
        <dbReference type="ARBA" id="ARBA00023136"/>
    </source>
</evidence>
<dbReference type="PIRSF" id="PIRSF017205">
    <property type="entry name" value="ERO1"/>
    <property type="match status" value="1"/>
</dbReference>
<organism evidence="19 20">
    <name type="scientific">Aspergillus terreus</name>
    <dbReference type="NCBI Taxonomy" id="33178"/>
    <lineage>
        <taxon>Eukaryota</taxon>
        <taxon>Fungi</taxon>
        <taxon>Dikarya</taxon>
        <taxon>Ascomycota</taxon>
        <taxon>Pezizomycotina</taxon>
        <taxon>Eurotiomycetes</taxon>
        <taxon>Eurotiomycetidae</taxon>
        <taxon>Eurotiales</taxon>
        <taxon>Aspergillaceae</taxon>
        <taxon>Aspergillus</taxon>
        <taxon>Aspergillus subgen. Circumdati</taxon>
    </lineage>
</organism>
<comment type="cofactor">
    <cofactor evidence="1 17">
        <name>FAD</name>
        <dbReference type="ChEBI" id="CHEBI:57692"/>
    </cofactor>
</comment>
<keyword evidence="15" id="KW-0676">Redox-active center</keyword>
<dbReference type="InterPro" id="IPR037192">
    <property type="entry name" value="ERO1-like_sf"/>
</dbReference>
<evidence type="ECO:0000256" key="13">
    <source>
        <dbReference type="ARBA" id="ARBA00023157"/>
    </source>
</evidence>
<keyword evidence="12" id="KW-0472">Membrane</keyword>
<dbReference type="GO" id="GO:0005789">
    <property type="term" value="C:endoplasmic reticulum membrane"/>
    <property type="evidence" value="ECO:0007669"/>
    <property type="project" value="UniProtKB-SubCell"/>
</dbReference>
<evidence type="ECO:0000256" key="16">
    <source>
        <dbReference type="PIRSR" id="PIRSR017205-1"/>
    </source>
</evidence>
<comment type="subcellular location">
    <subcellularLocation>
        <location evidence="2">Endoplasmic reticulum membrane</location>
        <topology evidence="2">Peripheral membrane protein</topology>
        <orientation evidence="2">Lumenal side</orientation>
    </subcellularLocation>
</comment>
<feature type="disulfide bond" description="Redox-active" evidence="18">
    <location>
        <begin position="402"/>
        <end position="405"/>
    </location>
</feature>
<dbReference type="PANTHER" id="PTHR12613">
    <property type="entry name" value="ERO1-RELATED"/>
    <property type="match status" value="1"/>
</dbReference>
<dbReference type="AlphaFoldDB" id="A0A5M3YQT7"/>
<dbReference type="GO" id="GO:0071949">
    <property type="term" value="F:FAD binding"/>
    <property type="evidence" value="ECO:0007669"/>
    <property type="project" value="InterPro"/>
</dbReference>